<keyword evidence="1" id="KW-0472">Membrane</keyword>
<keyword evidence="1" id="KW-0812">Transmembrane</keyword>
<comment type="caution">
    <text evidence="2">The sequence shown here is derived from an EMBL/GenBank/DDBJ whole genome shotgun (WGS) entry which is preliminary data.</text>
</comment>
<accession>A0A921S3D9</accession>
<dbReference type="Proteomes" id="UP000807115">
    <property type="component" value="Chromosome 1"/>
</dbReference>
<name>A0A921S3D9_SORBI</name>
<organism evidence="2 3">
    <name type="scientific">Sorghum bicolor</name>
    <name type="common">Sorghum</name>
    <name type="synonym">Sorghum vulgare</name>
    <dbReference type="NCBI Taxonomy" id="4558"/>
    <lineage>
        <taxon>Eukaryota</taxon>
        <taxon>Viridiplantae</taxon>
        <taxon>Streptophyta</taxon>
        <taxon>Embryophyta</taxon>
        <taxon>Tracheophyta</taxon>
        <taxon>Spermatophyta</taxon>
        <taxon>Magnoliopsida</taxon>
        <taxon>Liliopsida</taxon>
        <taxon>Poales</taxon>
        <taxon>Poaceae</taxon>
        <taxon>PACMAD clade</taxon>
        <taxon>Panicoideae</taxon>
        <taxon>Andropogonodae</taxon>
        <taxon>Andropogoneae</taxon>
        <taxon>Sorghinae</taxon>
        <taxon>Sorghum</taxon>
    </lineage>
</organism>
<proteinExistence type="predicted"/>
<evidence type="ECO:0000313" key="2">
    <source>
        <dbReference type="EMBL" id="KAG0549817.1"/>
    </source>
</evidence>
<feature type="transmembrane region" description="Helical" evidence="1">
    <location>
        <begin position="12"/>
        <end position="36"/>
    </location>
</feature>
<gene>
    <name evidence="2" type="ORF">BDA96_01G287100</name>
</gene>
<reference evidence="2" key="2">
    <citation type="submission" date="2020-10" db="EMBL/GenBank/DDBJ databases">
        <authorList>
            <person name="Cooper E.A."/>
            <person name="Brenton Z.W."/>
            <person name="Flinn B.S."/>
            <person name="Jenkins J."/>
            <person name="Shu S."/>
            <person name="Flowers D."/>
            <person name="Luo F."/>
            <person name="Wang Y."/>
            <person name="Xia P."/>
            <person name="Barry K."/>
            <person name="Daum C."/>
            <person name="Lipzen A."/>
            <person name="Yoshinaga Y."/>
            <person name="Schmutz J."/>
            <person name="Saski C."/>
            <person name="Vermerris W."/>
            <person name="Kresovich S."/>
        </authorList>
    </citation>
    <scope>NUCLEOTIDE SEQUENCE</scope>
</reference>
<evidence type="ECO:0000256" key="1">
    <source>
        <dbReference type="SAM" id="Phobius"/>
    </source>
</evidence>
<reference evidence="2" key="1">
    <citation type="journal article" date="2019" name="BMC Genomics">
        <title>A new reference genome for Sorghum bicolor reveals high levels of sequence similarity between sweet and grain genotypes: implications for the genetics of sugar metabolism.</title>
        <authorList>
            <person name="Cooper E.A."/>
            <person name="Brenton Z.W."/>
            <person name="Flinn B.S."/>
            <person name="Jenkins J."/>
            <person name="Shu S."/>
            <person name="Flowers D."/>
            <person name="Luo F."/>
            <person name="Wang Y."/>
            <person name="Xia P."/>
            <person name="Barry K."/>
            <person name="Daum C."/>
            <person name="Lipzen A."/>
            <person name="Yoshinaga Y."/>
            <person name="Schmutz J."/>
            <person name="Saski C."/>
            <person name="Vermerris W."/>
            <person name="Kresovich S."/>
        </authorList>
    </citation>
    <scope>NUCLEOTIDE SEQUENCE</scope>
</reference>
<evidence type="ECO:0000313" key="3">
    <source>
        <dbReference type="Proteomes" id="UP000807115"/>
    </source>
</evidence>
<dbReference type="EMBL" id="CM027680">
    <property type="protein sequence ID" value="KAG0549817.1"/>
    <property type="molecule type" value="Genomic_DNA"/>
</dbReference>
<dbReference type="AlphaFoldDB" id="A0A921S3D9"/>
<protein>
    <submittedName>
        <fullName evidence="2">Uncharacterized protein</fullName>
    </submittedName>
</protein>
<sequence length="55" mass="6041">MRSAACSTTARAFLFVTYFCFKSSIFVWSSAAGAIIPSAQQSVLAFVFDWSLTCF</sequence>
<keyword evidence="1" id="KW-1133">Transmembrane helix</keyword>